<keyword evidence="1" id="KW-1133">Transmembrane helix</keyword>
<dbReference type="GO" id="GO:0015097">
    <property type="term" value="F:mercury ion transmembrane transporter activity"/>
    <property type="evidence" value="ECO:0007669"/>
    <property type="project" value="InterPro"/>
</dbReference>
<reference evidence="2 3" key="1">
    <citation type="submission" date="2019-12" db="EMBL/GenBank/DDBJ databases">
        <authorList>
            <person name="Li J."/>
        </authorList>
    </citation>
    <scope>NUCLEOTIDE SEQUENCE [LARGE SCALE GENOMIC DNA]</scope>
    <source>
        <strain evidence="2 3">HL2-2</strain>
    </source>
</reference>
<evidence type="ECO:0000256" key="1">
    <source>
        <dbReference type="SAM" id="Phobius"/>
    </source>
</evidence>
<dbReference type="Pfam" id="PF03203">
    <property type="entry name" value="MerC"/>
    <property type="match status" value="1"/>
</dbReference>
<dbReference type="InterPro" id="IPR004891">
    <property type="entry name" value="Mercury-R_MerC"/>
</dbReference>
<evidence type="ECO:0000313" key="2">
    <source>
        <dbReference type="EMBL" id="MUU77106.1"/>
    </source>
</evidence>
<comment type="caution">
    <text evidence="2">The sequence shown here is derived from an EMBL/GenBank/DDBJ whole genome shotgun (WGS) entry which is preliminary data.</text>
</comment>
<keyword evidence="1" id="KW-0812">Transmembrane</keyword>
<keyword evidence="3" id="KW-1185">Reference proteome</keyword>
<proteinExistence type="predicted"/>
<dbReference type="Proteomes" id="UP000478208">
    <property type="component" value="Unassembled WGS sequence"/>
</dbReference>
<sequence>MISINQKPDILGTFASSLCLIHCVATPFIFIAHSCAASCSTTAPIWWKSIDYIFLVISFFAIYWSTKTTSINWIKPMLWLSWLGLVFVILNEKLELIPLAESAIYFPAIALVILHLYNRKYCKCETDKCCVNEN</sequence>
<keyword evidence="1" id="KW-0472">Membrane</keyword>
<gene>
    <name evidence="2" type="ORF">GN138_01495</name>
</gene>
<name>A0A6L6U6F3_9FLAO</name>
<organism evidence="2 3">
    <name type="scientific">Winogradskyella endarachnes</name>
    <dbReference type="NCBI Taxonomy" id="2681965"/>
    <lineage>
        <taxon>Bacteria</taxon>
        <taxon>Pseudomonadati</taxon>
        <taxon>Bacteroidota</taxon>
        <taxon>Flavobacteriia</taxon>
        <taxon>Flavobacteriales</taxon>
        <taxon>Flavobacteriaceae</taxon>
        <taxon>Winogradskyella</taxon>
    </lineage>
</organism>
<protein>
    <submittedName>
        <fullName evidence="2">MerC family mercury resistance protein</fullName>
    </submittedName>
</protein>
<dbReference type="GO" id="GO:0016020">
    <property type="term" value="C:membrane"/>
    <property type="evidence" value="ECO:0007669"/>
    <property type="project" value="InterPro"/>
</dbReference>
<dbReference type="EMBL" id="WOWS01000001">
    <property type="protein sequence ID" value="MUU77106.1"/>
    <property type="molecule type" value="Genomic_DNA"/>
</dbReference>
<evidence type="ECO:0000313" key="3">
    <source>
        <dbReference type="Proteomes" id="UP000478208"/>
    </source>
</evidence>
<accession>A0A6L6U6F3</accession>
<feature type="transmembrane region" description="Helical" evidence="1">
    <location>
        <begin position="96"/>
        <end position="117"/>
    </location>
</feature>
<dbReference type="AlphaFoldDB" id="A0A6L6U6F3"/>
<dbReference type="RefSeq" id="WP_157361544.1">
    <property type="nucleotide sequence ID" value="NZ_WOWS01000001.1"/>
</dbReference>
<feature type="transmembrane region" description="Helical" evidence="1">
    <location>
        <begin position="49"/>
        <end position="66"/>
    </location>
</feature>